<dbReference type="Proteomes" id="UP000216779">
    <property type="component" value="Unassembled WGS sequence"/>
</dbReference>
<accession>A0A257T2A0</accession>
<gene>
    <name evidence="2" type="ORF">B7Z70_08990</name>
</gene>
<evidence type="ECO:0000313" key="2">
    <source>
        <dbReference type="EMBL" id="OYV78636.1"/>
    </source>
</evidence>
<dbReference type="EMBL" id="NCBC01000332">
    <property type="protein sequence ID" value="OYV78636.1"/>
    <property type="molecule type" value="Genomic_DNA"/>
</dbReference>
<reference evidence="2 3" key="1">
    <citation type="submission" date="2017-03" db="EMBL/GenBank/DDBJ databases">
        <title>Lifting the veil on microbial sulfur biogeochemistry in mining wastewaters.</title>
        <authorList>
            <person name="Kantor R.S."/>
            <person name="Colenbrander Nelson T."/>
            <person name="Marshall S."/>
            <person name="Bennett D."/>
            <person name="Apte S."/>
            <person name="Camacho D."/>
            <person name="Thomas B.C."/>
            <person name="Warren L.A."/>
            <person name="Banfield J.F."/>
        </authorList>
    </citation>
    <scope>NUCLEOTIDE SEQUENCE [LARGE SCALE GENOMIC DNA]</scope>
    <source>
        <strain evidence="2">21-59-9</strain>
    </source>
</reference>
<evidence type="ECO:0000256" key="1">
    <source>
        <dbReference type="SAM" id="Phobius"/>
    </source>
</evidence>
<keyword evidence="1" id="KW-1133">Transmembrane helix</keyword>
<keyword evidence="1" id="KW-0472">Membrane</keyword>
<feature type="transmembrane region" description="Helical" evidence="1">
    <location>
        <begin position="92"/>
        <end position="112"/>
    </location>
</feature>
<name>A0A257T2A0_9PROT</name>
<dbReference type="AlphaFoldDB" id="A0A257T2A0"/>
<comment type="caution">
    <text evidence="2">The sequence shown here is derived from an EMBL/GenBank/DDBJ whole genome shotgun (WGS) entry which is preliminary data.</text>
</comment>
<organism evidence="2 3">
    <name type="scientific">Acidithiobacillus ferrivorans</name>
    <dbReference type="NCBI Taxonomy" id="160808"/>
    <lineage>
        <taxon>Bacteria</taxon>
        <taxon>Pseudomonadati</taxon>
        <taxon>Pseudomonadota</taxon>
        <taxon>Acidithiobacillia</taxon>
        <taxon>Acidithiobacillales</taxon>
        <taxon>Acidithiobacillaceae</taxon>
        <taxon>Acidithiobacillus</taxon>
    </lineage>
</organism>
<keyword evidence="1" id="KW-0812">Transmembrane</keyword>
<sequence>MSINIFWLQRLWPVLRNSGPLISRLADTYVKRGADQKSAEAMAEMAVLLDQILDERLKSVAQADDVAALRQDLAALRSAVDRISPAPRRNPYVLLLLLGEAVISVLLIVILVRL</sequence>
<proteinExistence type="predicted"/>
<protein>
    <recommendedName>
        <fullName evidence="4">DUF1640 domain-containing protein</fullName>
    </recommendedName>
</protein>
<evidence type="ECO:0000313" key="3">
    <source>
        <dbReference type="Proteomes" id="UP000216779"/>
    </source>
</evidence>
<evidence type="ECO:0008006" key="4">
    <source>
        <dbReference type="Google" id="ProtNLM"/>
    </source>
</evidence>